<gene>
    <name evidence="2" type="ORF">SAMEA1982600_03272</name>
</gene>
<dbReference type="AlphaFoldDB" id="A0A157Q5J6"/>
<dbReference type="RefSeq" id="WP_066415161.1">
    <property type="nucleotide sequence ID" value="NZ_FKBS01000017.1"/>
</dbReference>
<feature type="transmembrane region" description="Helical" evidence="1">
    <location>
        <begin position="6"/>
        <end position="26"/>
    </location>
</feature>
<keyword evidence="1" id="KW-0472">Membrane</keyword>
<protein>
    <submittedName>
        <fullName evidence="2">Uncharacterized protein</fullName>
    </submittedName>
</protein>
<evidence type="ECO:0000313" key="3">
    <source>
        <dbReference type="Proteomes" id="UP000077037"/>
    </source>
</evidence>
<keyword evidence="1" id="KW-0812">Transmembrane</keyword>
<accession>A0A157Q5J6</accession>
<proteinExistence type="predicted"/>
<keyword evidence="1" id="KW-1133">Transmembrane helix</keyword>
<reference evidence="2 3" key="1">
    <citation type="submission" date="2016-03" db="EMBL/GenBank/DDBJ databases">
        <authorList>
            <consortium name="Pathogen Informatics"/>
        </authorList>
    </citation>
    <scope>NUCLEOTIDE SEQUENCE [LARGE SCALE GENOMIC DNA]</scope>
    <source>
        <strain evidence="2 3">NCTC13364</strain>
    </source>
</reference>
<name>A0A157Q5J6_9BORD</name>
<evidence type="ECO:0000313" key="2">
    <source>
        <dbReference type="EMBL" id="SAI41173.1"/>
    </source>
</evidence>
<dbReference type="OrthoDB" id="8687680at2"/>
<sequence>MEVLGYIMIGLAMVYVIVAIYGQSALSELLDYFRDRPELLDQTGYISDLYFVFDMSRCRYGFVNYIYRHPVPPPQIAEAFPDYARLRKISNGIRAFHMGIGIYAVTAFVVTRLAG</sequence>
<dbReference type="EMBL" id="FKBS01000017">
    <property type="protein sequence ID" value="SAI41173.1"/>
    <property type="molecule type" value="Genomic_DNA"/>
</dbReference>
<dbReference type="Proteomes" id="UP000077037">
    <property type="component" value="Unassembled WGS sequence"/>
</dbReference>
<organism evidence="2 3">
    <name type="scientific">Bordetella ansorpii</name>
    <dbReference type="NCBI Taxonomy" id="288768"/>
    <lineage>
        <taxon>Bacteria</taxon>
        <taxon>Pseudomonadati</taxon>
        <taxon>Pseudomonadota</taxon>
        <taxon>Betaproteobacteria</taxon>
        <taxon>Burkholderiales</taxon>
        <taxon>Alcaligenaceae</taxon>
        <taxon>Bordetella</taxon>
    </lineage>
</organism>
<evidence type="ECO:0000256" key="1">
    <source>
        <dbReference type="SAM" id="Phobius"/>
    </source>
</evidence>
<feature type="transmembrane region" description="Helical" evidence="1">
    <location>
        <begin position="95"/>
        <end position="114"/>
    </location>
</feature>